<keyword evidence="1" id="KW-0472">Membrane</keyword>
<feature type="transmembrane region" description="Helical" evidence="1">
    <location>
        <begin position="59"/>
        <end position="76"/>
    </location>
</feature>
<keyword evidence="1" id="KW-0812">Transmembrane</keyword>
<feature type="transmembrane region" description="Helical" evidence="1">
    <location>
        <begin position="37"/>
        <end position="54"/>
    </location>
</feature>
<accession>A0A239ZES7</accession>
<dbReference type="AlphaFoldDB" id="A0A239ZES7"/>
<keyword evidence="3" id="KW-1185">Reference proteome</keyword>
<name>A0A239ZES7_9STAP</name>
<keyword evidence="1" id="KW-1133">Transmembrane helix</keyword>
<proteinExistence type="predicted"/>
<dbReference type="KEGG" id="sste:SAMEA4384403_1485"/>
<protein>
    <submittedName>
        <fullName evidence="2">Uncharacterized protein</fullName>
    </submittedName>
</protein>
<organism evidence="2 3">
    <name type="scientific">Mammaliicoccus stepanovicii</name>
    <dbReference type="NCBI Taxonomy" id="643214"/>
    <lineage>
        <taxon>Bacteria</taxon>
        <taxon>Bacillati</taxon>
        <taxon>Bacillota</taxon>
        <taxon>Bacilli</taxon>
        <taxon>Bacillales</taxon>
        <taxon>Staphylococcaceae</taxon>
        <taxon>Mammaliicoccus</taxon>
    </lineage>
</organism>
<dbReference type="Proteomes" id="UP000242084">
    <property type="component" value="Chromosome 1"/>
</dbReference>
<gene>
    <name evidence="2" type="ORF">SAMEA4384403_01485</name>
</gene>
<evidence type="ECO:0000313" key="3">
    <source>
        <dbReference type="Proteomes" id="UP000242084"/>
    </source>
</evidence>
<sequence>MKKDWKIYEIITIIIAILLFSFVICSFIGVISLTNKVIGILLFIFYFLIAIFTYRDSKLFSLMYLIVGIIIALCYMKEV</sequence>
<dbReference type="EMBL" id="LT906462">
    <property type="protein sequence ID" value="SNV69741.1"/>
    <property type="molecule type" value="Genomic_DNA"/>
</dbReference>
<reference evidence="2 3" key="1">
    <citation type="submission" date="2017-06" db="EMBL/GenBank/DDBJ databases">
        <authorList>
            <consortium name="Pathogen Informatics"/>
        </authorList>
    </citation>
    <scope>NUCLEOTIDE SEQUENCE [LARGE SCALE GENOMIC DNA]</scope>
    <source>
        <strain evidence="2 3">NCTC13839</strain>
    </source>
</reference>
<feature type="transmembrane region" description="Helical" evidence="1">
    <location>
        <begin position="7"/>
        <end position="31"/>
    </location>
</feature>
<evidence type="ECO:0000313" key="2">
    <source>
        <dbReference type="EMBL" id="SNV69741.1"/>
    </source>
</evidence>
<evidence type="ECO:0000256" key="1">
    <source>
        <dbReference type="SAM" id="Phobius"/>
    </source>
</evidence>